<evidence type="ECO:0000256" key="5">
    <source>
        <dbReference type="SAM" id="MobiDB-lite"/>
    </source>
</evidence>
<evidence type="ECO:0000256" key="3">
    <source>
        <dbReference type="ARBA" id="ARBA00022946"/>
    </source>
</evidence>
<dbReference type="OrthoDB" id="277888at2759"/>
<reference evidence="7 8" key="1">
    <citation type="submission" date="2014-04" db="EMBL/GenBank/DDBJ databases">
        <authorList>
            <consortium name="DOE Joint Genome Institute"/>
            <person name="Kuo A."/>
            <person name="Kohler A."/>
            <person name="Costa M.D."/>
            <person name="Nagy L.G."/>
            <person name="Floudas D."/>
            <person name="Copeland A."/>
            <person name="Barry K.W."/>
            <person name="Cichocki N."/>
            <person name="Veneault-Fourrey C."/>
            <person name="LaButti K."/>
            <person name="Lindquist E.A."/>
            <person name="Lipzen A."/>
            <person name="Lundell T."/>
            <person name="Morin E."/>
            <person name="Murat C."/>
            <person name="Sun H."/>
            <person name="Tunlid A."/>
            <person name="Henrissat B."/>
            <person name="Grigoriev I.V."/>
            <person name="Hibbett D.S."/>
            <person name="Martin F."/>
            <person name="Nordberg H.P."/>
            <person name="Cantor M.N."/>
            <person name="Hua S.X."/>
        </authorList>
    </citation>
    <scope>NUCLEOTIDE SEQUENCE [LARGE SCALE GENOMIC DNA]</scope>
    <source>
        <strain evidence="7 8">Marx 270</strain>
    </source>
</reference>
<dbReference type="InterPro" id="IPR045853">
    <property type="entry name" value="Pep_chain_release_fac_I_sf"/>
</dbReference>
<reference evidence="8" key="2">
    <citation type="submission" date="2015-01" db="EMBL/GenBank/DDBJ databases">
        <title>Evolutionary Origins and Diversification of the Mycorrhizal Mutualists.</title>
        <authorList>
            <consortium name="DOE Joint Genome Institute"/>
            <consortium name="Mycorrhizal Genomics Consortium"/>
            <person name="Kohler A."/>
            <person name="Kuo A."/>
            <person name="Nagy L.G."/>
            <person name="Floudas D."/>
            <person name="Copeland A."/>
            <person name="Barry K.W."/>
            <person name="Cichocki N."/>
            <person name="Veneault-Fourrey C."/>
            <person name="LaButti K."/>
            <person name="Lindquist E.A."/>
            <person name="Lipzen A."/>
            <person name="Lundell T."/>
            <person name="Morin E."/>
            <person name="Murat C."/>
            <person name="Riley R."/>
            <person name="Ohm R."/>
            <person name="Sun H."/>
            <person name="Tunlid A."/>
            <person name="Henrissat B."/>
            <person name="Grigoriev I.V."/>
            <person name="Hibbett D.S."/>
            <person name="Martin F."/>
        </authorList>
    </citation>
    <scope>NUCLEOTIDE SEQUENCE [LARGE SCALE GENOMIC DNA]</scope>
    <source>
        <strain evidence="8">Marx 270</strain>
    </source>
</reference>
<keyword evidence="4" id="KW-0496">Mitochondrion</keyword>
<gene>
    <name evidence="7" type="ORF">M404DRAFT_24655</name>
</gene>
<evidence type="ECO:0000313" key="7">
    <source>
        <dbReference type="EMBL" id="KIO06429.1"/>
    </source>
</evidence>
<dbReference type="HOGENOM" id="CLU_1015846_0_0_1"/>
<dbReference type="PANTHER" id="PTHR46203:SF1">
    <property type="entry name" value="MITOCHONDRIAL TRANSLATION RELEASE FACTOR IN RESCUE"/>
    <property type="match status" value="1"/>
</dbReference>
<name>A0A0C3PEX0_PISTI</name>
<dbReference type="GO" id="GO:0032543">
    <property type="term" value="P:mitochondrial translation"/>
    <property type="evidence" value="ECO:0007669"/>
    <property type="project" value="UniProtKB-ARBA"/>
</dbReference>
<dbReference type="InterPro" id="IPR045298">
    <property type="entry name" value="Complex1_LYR_LYRM7"/>
</dbReference>
<dbReference type="GO" id="GO:0005739">
    <property type="term" value="C:mitochondrion"/>
    <property type="evidence" value="ECO:0007669"/>
    <property type="project" value="UniProtKB-SubCell"/>
</dbReference>
<evidence type="ECO:0000313" key="8">
    <source>
        <dbReference type="Proteomes" id="UP000054217"/>
    </source>
</evidence>
<comment type="subcellular location">
    <subcellularLocation>
        <location evidence="1">Mitochondrion</location>
    </subcellularLocation>
</comment>
<comment type="similarity">
    <text evidence="2">Belongs to the prokaryotic/mitochondrial release factor family.</text>
</comment>
<evidence type="ECO:0000259" key="6">
    <source>
        <dbReference type="Pfam" id="PF00472"/>
    </source>
</evidence>
<dbReference type="InterPro" id="IPR000352">
    <property type="entry name" value="Pep_chain_release_fac_I"/>
</dbReference>
<proteinExistence type="inferred from homology"/>
<dbReference type="AlphaFoldDB" id="A0A0C3PEX0"/>
<keyword evidence="8" id="KW-1185">Reference proteome</keyword>
<dbReference type="GO" id="GO:0034551">
    <property type="term" value="P:mitochondrial respiratory chain complex III assembly"/>
    <property type="evidence" value="ECO:0007669"/>
    <property type="project" value="InterPro"/>
</dbReference>
<dbReference type="CDD" id="cd20267">
    <property type="entry name" value="Complex1_LYR_LYRM7"/>
    <property type="match status" value="1"/>
</dbReference>
<feature type="compositionally biased region" description="Basic residues" evidence="5">
    <location>
        <begin position="262"/>
        <end position="272"/>
    </location>
</feature>
<accession>A0A0C3PEX0</accession>
<dbReference type="InterPro" id="IPR052405">
    <property type="entry name" value="Mito_Transl_Release_Factor"/>
</dbReference>
<sequence length="280" mass="31428">MSATPALRAAARSAYRGLLRASASTFSGDEPVKRAFRLKMRTEALALDEVARHDAKQVEEKIQLAKDLATMLRRNVVQARKIESGETGETWSLRFTKDTELGDNSTIKNPPPLQSNRRARKDGKGDTPLIEPAAPSDPSPPRNYSALKRAHKERKIPELREEDIEESFVRGSGPGGQSINKTKNNVQLLHKPTGIRVSCQETRSLQTNRMLARRQLLQKACNSKFHSFRTFGANANPLDQLNNPGLSKAELQQAKKLERERQRRKKAKKKARQKESSGDE</sequence>
<dbReference type="Proteomes" id="UP000054217">
    <property type="component" value="Unassembled WGS sequence"/>
</dbReference>
<dbReference type="STRING" id="870435.A0A0C3PEX0"/>
<dbReference type="SUPFAM" id="SSF75620">
    <property type="entry name" value="Release factor"/>
    <property type="match status" value="1"/>
</dbReference>
<feature type="region of interest" description="Disordered" evidence="5">
    <location>
        <begin position="93"/>
        <end position="144"/>
    </location>
</feature>
<dbReference type="Pfam" id="PF00472">
    <property type="entry name" value="RF-1"/>
    <property type="match status" value="1"/>
</dbReference>
<protein>
    <recommendedName>
        <fullName evidence="6">Prokaryotic-type class I peptide chain release factors domain-containing protein</fullName>
    </recommendedName>
</protein>
<feature type="region of interest" description="Disordered" evidence="5">
    <location>
        <begin position="233"/>
        <end position="280"/>
    </location>
</feature>
<dbReference type="InParanoid" id="A0A0C3PEX0"/>
<evidence type="ECO:0000256" key="2">
    <source>
        <dbReference type="ARBA" id="ARBA00010835"/>
    </source>
</evidence>
<evidence type="ECO:0000256" key="1">
    <source>
        <dbReference type="ARBA" id="ARBA00004173"/>
    </source>
</evidence>
<keyword evidence="3" id="KW-0809">Transit peptide</keyword>
<feature type="domain" description="Prokaryotic-type class I peptide chain release factors" evidence="6">
    <location>
        <begin position="158"/>
        <end position="223"/>
    </location>
</feature>
<evidence type="ECO:0000256" key="4">
    <source>
        <dbReference type="ARBA" id="ARBA00023128"/>
    </source>
</evidence>
<dbReference type="PANTHER" id="PTHR46203">
    <property type="entry name" value="PROBABLE PEPTIDE CHAIN RELEASE FACTOR C12ORF65"/>
    <property type="match status" value="1"/>
</dbReference>
<dbReference type="EMBL" id="KN831963">
    <property type="protein sequence ID" value="KIO06429.1"/>
    <property type="molecule type" value="Genomic_DNA"/>
</dbReference>
<dbReference type="Gene3D" id="3.30.160.20">
    <property type="match status" value="1"/>
</dbReference>
<organism evidence="7 8">
    <name type="scientific">Pisolithus tinctorius Marx 270</name>
    <dbReference type="NCBI Taxonomy" id="870435"/>
    <lineage>
        <taxon>Eukaryota</taxon>
        <taxon>Fungi</taxon>
        <taxon>Dikarya</taxon>
        <taxon>Basidiomycota</taxon>
        <taxon>Agaricomycotina</taxon>
        <taxon>Agaricomycetes</taxon>
        <taxon>Agaricomycetidae</taxon>
        <taxon>Boletales</taxon>
        <taxon>Sclerodermatineae</taxon>
        <taxon>Pisolithaceae</taxon>
        <taxon>Pisolithus</taxon>
    </lineage>
</organism>
<dbReference type="GO" id="GO:0003747">
    <property type="term" value="F:translation release factor activity"/>
    <property type="evidence" value="ECO:0007669"/>
    <property type="project" value="InterPro"/>
</dbReference>